<dbReference type="EMBL" id="QLUW01000001">
    <property type="protein sequence ID" value="RAP77125.1"/>
    <property type="molecule type" value="Genomic_DNA"/>
</dbReference>
<evidence type="ECO:0000313" key="2">
    <source>
        <dbReference type="Proteomes" id="UP000249260"/>
    </source>
</evidence>
<sequence length="132" mass="14933">MEMLHIREKADAIRARQRGRDIAKAIGFSVVDQTVIAYAISELALKLIAFPEKGHMTVRQISPCKGEPASGIEIRLFDHFRGPSRMNVQWMDKLADDVEMSHDQLRGTMITLRKWILSPLRMDSPNCAAGEE</sequence>
<proteinExistence type="predicted"/>
<evidence type="ECO:0008006" key="3">
    <source>
        <dbReference type="Google" id="ProtNLM"/>
    </source>
</evidence>
<dbReference type="RefSeq" id="WP_112880187.1">
    <property type="nucleotide sequence ID" value="NZ_QLUW01000001.1"/>
</dbReference>
<gene>
    <name evidence="1" type="ORF">DL346_01065</name>
</gene>
<accession>A0A328U836</accession>
<comment type="caution">
    <text evidence="1">The sequence shown here is derived from an EMBL/GenBank/DDBJ whole genome shotgun (WGS) entry which is preliminary data.</text>
</comment>
<protein>
    <recommendedName>
        <fullName evidence="3">Anti-sigma regulatory factor</fullName>
    </recommendedName>
</protein>
<evidence type="ECO:0000313" key="1">
    <source>
        <dbReference type="EMBL" id="RAP77125.1"/>
    </source>
</evidence>
<reference evidence="1 2" key="1">
    <citation type="submission" date="2018-06" db="EMBL/GenBank/DDBJ databases">
        <title>Paenibacillus montanisoli sp. nov., isolated from mountain area soil.</title>
        <authorList>
            <person name="Wu M."/>
        </authorList>
    </citation>
    <scope>NUCLEOTIDE SEQUENCE [LARGE SCALE GENOMIC DNA]</scope>
    <source>
        <strain evidence="1 2">RA17</strain>
    </source>
</reference>
<keyword evidence="2" id="KW-1185">Reference proteome</keyword>
<dbReference type="Proteomes" id="UP000249260">
    <property type="component" value="Unassembled WGS sequence"/>
</dbReference>
<name>A0A328U836_9BACL</name>
<organism evidence="1 2">
    <name type="scientific">Paenibacillus montanisoli</name>
    <dbReference type="NCBI Taxonomy" id="2081970"/>
    <lineage>
        <taxon>Bacteria</taxon>
        <taxon>Bacillati</taxon>
        <taxon>Bacillota</taxon>
        <taxon>Bacilli</taxon>
        <taxon>Bacillales</taxon>
        <taxon>Paenibacillaceae</taxon>
        <taxon>Paenibacillus</taxon>
    </lineage>
</organism>
<dbReference type="AlphaFoldDB" id="A0A328U836"/>
<dbReference type="OrthoDB" id="9799195at2"/>